<evidence type="ECO:0000313" key="6">
    <source>
        <dbReference type="EMBL" id="KAG0493412.1"/>
    </source>
</evidence>
<dbReference type="GO" id="GO:0004672">
    <property type="term" value="F:protein kinase activity"/>
    <property type="evidence" value="ECO:0007669"/>
    <property type="project" value="InterPro"/>
</dbReference>
<dbReference type="SUPFAM" id="SSF56112">
    <property type="entry name" value="Protein kinase-like (PK-like)"/>
    <property type="match status" value="1"/>
</dbReference>
<gene>
    <name evidence="6" type="ORF">HPP92_004406</name>
</gene>
<dbReference type="PANTHER" id="PTHR47973">
    <property type="entry name" value="CYSTEINE-RICH RECEPTOR-LIKE PROTEIN KINASE 3"/>
    <property type="match status" value="1"/>
</dbReference>
<accession>A0A835RXB3</accession>
<sequence length="117" mass="13156">MAPEYALNGYLSSKSDVFSFGILLLEIVSGRKNLDETLGVQEVDLLSYVSCKPSPTKIQADSENHLLQFEKLLALCIPLDKISRRIVKDLRQSSFSTFFLNPSVSELIYLVIESLKE</sequence>
<dbReference type="Gene3D" id="1.10.510.10">
    <property type="entry name" value="Transferase(Phosphotransferase) domain 1"/>
    <property type="match status" value="1"/>
</dbReference>
<keyword evidence="3" id="KW-0418">Kinase</keyword>
<feature type="domain" description="Protein kinase" evidence="5">
    <location>
        <begin position="1"/>
        <end position="99"/>
    </location>
</feature>
<keyword evidence="4" id="KW-0067">ATP-binding</keyword>
<dbReference type="PROSITE" id="PS50011">
    <property type="entry name" value="PROTEIN_KINASE_DOM"/>
    <property type="match status" value="1"/>
</dbReference>
<dbReference type="Pfam" id="PF07714">
    <property type="entry name" value="PK_Tyr_Ser-Thr"/>
    <property type="match status" value="1"/>
</dbReference>
<dbReference type="EMBL" id="JADCNM010000002">
    <property type="protein sequence ID" value="KAG0493412.1"/>
    <property type="molecule type" value="Genomic_DNA"/>
</dbReference>
<protein>
    <recommendedName>
        <fullName evidence="5">Protein kinase domain-containing protein</fullName>
    </recommendedName>
</protein>
<keyword evidence="2" id="KW-0547">Nucleotide-binding</keyword>
<evidence type="ECO:0000256" key="4">
    <source>
        <dbReference type="ARBA" id="ARBA00022840"/>
    </source>
</evidence>
<dbReference type="InterPro" id="IPR000719">
    <property type="entry name" value="Prot_kinase_dom"/>
</dbReference>
<keyword evidence="1" id="KW-0808">Transferase</keyword>
<dbReference type="OrthoDB" id="187462at2759"/>
<evidence type="ECO:0000256" key="1">
    <source>
        <dbReference type="ARBA" id="ARBA00022679"/>
    </source>
</evidence>
<dbReference type="AlphaFoldDB" id="A0A835RXB3"/>
<name>A0A835RXB3_VANPL</name>
<evidence type="ECO:0000256" key="2">
    <source>
        <dbReference type="ARBA" id="ARBA00022741"/>
    </source>
</evidence>
<proteinExistence type="predicted"/>
<evidence type="ECO:0000313" key="7">
    <source>
        <dbReference type="Proteomes" id="UP000639772"/>
    </source>
</evidence>
<evidence type="ECO:0000259" key="5">
    <source>
        <dbReference type="PROSITE" id="PS50011"/>
    </source>
</evidence>
<dbReference type="InterPro" id="IPR001245">
    <property type="entry name" value="Ser-Thr/Tyr_kinase_cat_dom"/>
</dbReference>
<reference evidence="6 7" key="1">
    <citation type="journal article" date="2020" name="Nat. Food">
        <title>A phased Vanilla planifolia genome enables genetic improvement of flavour and production.</title>
        <authorList>
            <person name="Hasing T."/>
            <person name="Tang H."/>
            <person name="Brym M."/>
            <person name="Khazi F."/>
            <person name="Huang T."/>
            <person name="Chambers A.H."/>
        </authorList>
    </citation>
    <scope>NUCLEOTIDE SEQUENCE [LARGE SCALE GENOMIC DNA]</scope>
    <source>
        <tissue evidence="6">Leaf</tissue>
    </source>
</reference>
<dbReference type="Proteomes" id="UP000639772">
    <property type="component" value="Unassembled WGS sequence"/>
</dbReference>
<comment type="caution">
    <text evidence="6">The sequence shown here is derived from an EMBL/GenBank/DDBJ whole genome shotgun (WGS) entry which is preliminary data.</text>
</comment>
<dbReference type="InterPro" id="IPR052059">
    <property type="entry name" value="CR_Ser/Thr_kinase"/>
</dbReference>
<dbReference type="GO" id="GO:0005524">
    <property type="term" value="F:ATP binding"/>
    <property type="evidence" value="ECO:0007669"/>
    <property type="project" value="UniProtKB-KW"/>
</dbReference>
<organism evidence="6 7">
    <name type="scientific">Vanilla planifolia</name>
    <name type="common">Vanilla</name>
    <dbReference type="NCBI Taxonomy" id="51239"/>
    <lineage>
        <taxon>Eukaryota</taxon>
        <taxon>Viridiplantae</taxon>
        <taxon>Streptophyta</taxon>
        <taxon>Embryophyta</taxon>
        <taxon>Tracheophyta</taxon>
        <taxon>Spermatophyta</taxon>
        <taxon>Magnoliopsida</taxon>
        <taxon>Liliopsida</taxon>
        <taxon>Asparagales</taxon>
        <taxon>Orchidaceae</taxon>
        <taxon>Vanilloideae</taxon>
        <taxon>Vanilleae</taxon>
        <taxon>Vanilla</taxon>
    </lineage>
</organism>
<evidence type="ECO:0000256" key="3">
    <source>
        <dbReference type="ARBA" id="ARBA00022777"/>
    </source>
</evidence>
<dbReference type="InterPro" id="IPR011009">
    <property type="entry name" value="Kinase-like_dom_sf"/>
</dbReference>